<dbReference type="EMBL" id="MT150137">
    <property type="protein sequence ID" value="QKE59553.1"/>
    <property type="molecule type" value="Genomic_DNA"/>
</dbReference>
<reference evidence="4" key="3">
    <citation type="submission" date="2020-03" db="EMBL/GenBank/DDBJ databases">
        <title>Whole genome sequence of Oryctes rhinoceros Nudivirus isolated in Riau Province, Indonesia.</title>
        <authorList>
            <person name="Kurnia Y.W."/>
            <person name="Tanjung Z.A."/>
            <person name="Utomo C."/>
            <person name="Naim M."/>
            <person name="Situmorang E.C."/>
            <person name="Liwang T."/>
        </authorList>
    </citation>
    <scope>NUCLEOTIDE SEQUENCE</scope>
    <source>
        <strain evidence="4">LiboV</strain>
    </source>
</reference>
<evidence type="ECO:0000313" key="5">
    <source>
        <dbReference type="EMBL" id="UBO76500.1"/>
    </source>
</evidence>
<proteinExistence type="predicted"/>
<dbReference type="EMBL" id="MN623374">
    <property type="protein sequence ID" value="QHG11322.1"/>
    <property type="molecule type" value="Genomic_DNA"/>
</dbReference>
<evidence type="ECO:0000313" key="4">
    <source>
        <dbReference type="EMBL" id="QKE59553.1"/>
    </source>
</evidence>
<protein>
    <submittedName>
        <fullName evidence="3">Uncharacterized protein</fullName>
    </submittedName>
</protein>
<accession>B7SVB0</accession>
<name>A0A6B9QQR2_9VIRU</name>
<evidence type="ECO:0000313" key="6">
    <source>
        <dbReference type="Proteomes" id="UP000011785"/>
    </source>
</evidence>
<sequence length="95" mass="10675">MTNKSNSTRRQSSMPSFFSLKRSTLHSSQSSITTAVMSTKVLKSKKHSSYKSKNHPYSYQNPKYRAELLSQLYAIIDSDDDEAANADEDEGYVSA</sequence>
<feature type="region of interest" description="Disordered" evidence="1">
    <location>
        <begin position="1"/>
        <end position="31"/>
    </location>
</feature>
<dbReference type="Proteomes" id="UP000011785">
    <property type="component" value="Segment"/>
</dbReference>
<evidence type="ECO:0000313" key="3">
    <source>
        <dbReference type="EMBL" id="QHG11322.1"/>
    </source>
</evidence>
<keyword evidence="6" id="KW-1185">Reference proteome</keyword>
<reference evidence="3" key="2">
    <citation type="journal article" date="2020" name="J. ISSAAS">
        <title>Complete genome sequence of Oryctes rhinoceros Nudivirus isolated from Coconut Rhinoceros Beetle in the Solomon Islands.</title>
        <authorList>
            <person name="Etebari K."/>
            <person name="Filipovic I."/>
            <person name="Rasic G."/>
            <person name="Devine G.J."/>
            <person name="Tsatsia H."/>
            <person name="Furlong M.J."/>
        </authorList>
    </citation>
    <scope>NUCLEOTIDE SEQUENCE</scope>
    <source>
        <strain evidence="3">Solomon Islands</strain>
    </source>
</reference>
<gene>
    <name evidence="3" type="ORF">SI_OrNV_gp089</name>
</gene>
<evidence type="ECO:0000313" key="2">
    <source>
        <dbReference type="EMBL" id="ACH96219.1"/>
    </source>
</evidence>
<reference evidence="5" key="4">
    <citation type="submission" date="2021-08" db="EMBL/GenBank/DDBJ databases">
        <title>Whole genome sequence of Oryctes rhinoceros Nudivirus detected in Riau Province, Indonesia.</title>
        <authorList>
            <person name="Kurnia Y.W."/>
            <person name="Tanjung Z.A."/>
            <person name="Utomo C."/>
            <person name="Naim M."/>
            <person name="Situmorang E.C."/>
            <person name="Liwang T."/>
        </authorList>
    </citation>
    <scope>NUCLEOTIDE SEQUENCE</scope>
    <source>
        <strain evidence="5">LiboV</strain>
    </source>
</reference>
<reference evidence="2 6" key="1">
    <citation type="journal article" date="2008" name="J. Virol. Methods">
        <title>Sequencing of the large dsDNA genome of Oryctes rhinoceros nudivirus using multiple displacement amplification of nanogram amounts of virus DNA.</title>
        <authorList>
            <person name="Wang Y."/>
            <person name="Kleespies R.G."/>
            <person name="Ramle M.B."/>
            <person name="Jehle J.A."/>
        </authorList>
    </citation>
    <scope>NUCLEOTIDE SEQUENCE [LARGE SCALE GENOMIC DNA]</scope>
    <source>
        <strain evidence="6">Isolate Oryctes rhinoceros/Malaysia/Ma07/2007</strain>
        <strain evidence="2">Ma07</strain>
    </source>
</reference>
<evidence type="ECO:0000256" key="1">
    <source>
        <dbReference type="SAM" id="MobiDB-lite"/>
    </source>
</evidence>
<dbReference type="EMBL" id="EU747721">
    <property type="protein sequence ID" value="ACH96219.1"/>
    <property type="molecule type" value="Genomic_DNA"/>
</dbReference>
<dbReference type="RefSeq" id="YP_002321400.1">
    <property type="nucleotide sequence ID" value="NC_011588.1"/>
</dbReference>
<dbReference type="KEGG" id="vg:7047269"/>
<accession>A0A6B9QQR2</accession>
<dbReference type="EMBL" id="MZ727584">
    <property type="protein sequence ID" value="UBO76500.1"/>
    <property type="molecule type" value="Genomic_DNA"/>
</dbReference>
<organism evidence="3">
    <name type="scientific">Oryctes rhinoceros nudivirus</name>
    <dbReference type="NCBI Taxonomy" id="92521"/>
    <lineage>
        <taxon>Viruses</taxon>
        <taxon>Viruses incertae sedis</taxon>
        <taxon>Naldaviricetes</taxon>
        <taxon>Lefavirales</taxon>
        <taxon>Nudiviridae</taxon>
        <taxon>Alphanudivirus</taxon>
        <taxon>Alphanudivirus oryrhinocerotis</taxon>
    </lineage>
</organism>